<reference evidence="2 3" key="1">
    <citation type="submission" date="2023-10" db="EMBL/GenBank/DDBJ databases">
        <title>Bacteria for the degradation of biodegradable plastic PBAT(Polybutylene adipate terephthalate).</title>
        <authorList>
            <person name="Weon H.-Y."/>
            <person name="Yeon J."/>
        </authorList>
    </citation>
    <scope>NUCLEOTIDE SEQUENCE [LARGE SCALE GENOMIC DNA]</scope>
    <source>
        <strain evidence="2 3">SBD 7-3</strain>
    </source>
</reference>
<sequence>MRATFLLATLTLLTACANAPESTAEQGALGKVRERKIVSTTMERSVSRPQVPIRERAMSSQPFQESVLKPVYEHLIVLEDGRSLRVQSTHAGYPVGTCVRVVEGDNPARLLASTGCK</sequence>
<protein>
    <submittedName>
        <fullName evidence="2">Uncharacterized protein</fullName>
    </submittedName>
</protein>
<keyword evidence="3" id="KW-1185">Reference proteome</keyword>
<accession>A0ABZ0CSB1</accession>
<proteinExistence type="predicted"/>
<evidence type="ECO:0000313" key="3">
    <source>
        <dbReference type="Proteomes" id="UP001303946"/>
    </source>
</evidence>
<evidence type="ECO:0000313" key="2">
    <source>
        <dbReference type="EMBL" id="WOB07878.1"/>
    </source>
</evidence>
<feature type="chain" id="PRO_5045387874" evidence="1">
    <location>
        <begin position="20"/>
        <end position="117"/>
    </location>
</feature>
<keyword evidence="1" id="KW-0732">Signal</keyword>
<dbReference type="PROSITE" id="PS51257">
    <property type="entry name" value="PROKAR_LIPOPROTEIN"/>
    <property type="match status" value="1"/>
</dbReference>
<dbReference type="RefSeq" id="WP_316700538.1">
    <property type="nucleotide sequence ID" value="NZ_CP136336.1"/>
</dbReference>
<dbReference type="Proteomes" id="UP001303946">
    <property type="component" value="Chromosome"/>
</dbReference>
<name>A0ABZ0CSB1_9BURK</name>
<organism evidence="2 3">
    <name type="scientific">Piscinibacter gummiphilus</name>
    <dbReference type="NCBI Taxonomy" id="946333"/>
    <lineage>
        <taxon>Bacteria</taxon>
        <taxon>Pseudomonadati</taxon>
        <taxon>Pseudomonadota</taxon>
        <taxon>Betaproteobacteria</taxon>
        <taxon>Burkholderiales</taxon>
        <taxon>Sphaerotilaceae</taxon>
        <taxon>Piscinibacter</taxon>
    </lineage>
</organism>
<dbReference type="EMBL" id="CP136336">
    <property type="protein sequence ID" value="WOB07878.1"/>
    <property type="molecule type" value="Genomic_DNA"/>
</dbReference>
<gene>
    <name evidence="2" type="ORF">RXV79_23595</name>
</gene>
<evidence type="ECO:0000256" key="1">
    <source>
        <dbReference type="SAM" id="SignalP"/>
    </source>
</evidence>
<feature type="signal peptide" evidence="1">
    <location>
        <begin position="1"/>
        <end position="19"/>
    </location>
</feature>